<protein>
    <submittedName>
        <fullName evidence="9">OLC1v1014331C1</fullName>
    </submittedName>
</protein>
<dbReference type="Pfam" id="PF00641">
    <property type="entry name" value="Zn_ribbon_RanBP"/>
    <property type="match status" value="3"/>
</dbReference>
<evidence type="ECO:0000256" key="2">
    <source>
        <dbReference type="ARBA" id="ARBA00022771"/>
    </source>
</evidence>
<keyword evidence="7" id="KW-0812">Transmembrane</keyword>
<evidence type="ECO:0000313" key="9">
    <source>
        <dbReference type="EMBL" id="CAI9113682.1"/>
    </source>
</evidence>
<name>A0AAV1E0S9_OLDCO</name>
<evidence type="ECO:0000256" key="7">
    <source>
        <dbReference type="SAM" id="Phobius"/>
    </source>
</evidence>
<feature type="repeat" description="TPR" evidence="5">
    <location>
        <begin position="507"/>
        <end position="540"/>
    </location>
</feature>
<dbReference type="FunFam" id="3.90.1300.10:FF:000004">
    <property type="entry name" value="Outer envelope protein 64, mitochondrial"/>
    <property type="match status" value="1"/>
</dbReference>
<dbReference type="SUPFAM" id="SSF90209">
    <property type="entry name" value="Ran binding protein zinc finger-like"/>
    <property type="match status" value="3"/>
</dbReference>
<feature type="domain" description="RanBP2-type" evidence="8">
    <location>
        <begin position="824"/>
        <end position="853"/>
    </location>
</feature>
<dbReference type="Gene3D" id="4.10.1060.10">
    <property type="entry name" value="Zinc finger, RanBP2-type"/>
    <property type="match status" value="4"/>
</dbReference>
<feature type="domain" description="RanBP2-type" evidence="8">
    <location>
        <begin position="935"/>
        <end position="964"/>
    </location>
</feature>
<keyword evidence="3" id="KW-0862">Zinc</keyword>
<dbReference type="Gene3D" id="3.90.1300.10">
    <property type="entry name" value="Amidase signature (AS) domain"/>
    <property type="match status" value="1"/>
</dbReference>
<sequence>MANGPGNLFVLLGLGIAGILLITKKLKKAVKPDFGAFVGRLQLLPPPPPPPPKAPHPLTGLTFAVSDVFDIEGSITGFGNLDWAKTHEPASRTSSSVTALVEGGASCTGKTVIDDMAFGISGDNKHYEAPTNPTAPARFPGGSSSGAAVAVAASFVDFALGIDTVGGVRIPAAYCGILGFRPSYGTIPQLGVIPVASSLDTIGWFAKDPNVLRLVGHVLLQVPFAAQRNPRNFIVADDCFSLLSSSADRITRAVVKSIEEKFGRQVLKRENLGDYLRSKVPSLKAFQREKSNGELKSSFLRQLADVMQMLRRYEFKQNHLDWINSVKPTLDPIILAQLSQDSCTMETEIDNCHALRSEIRTALSLLLKDDGILVIPTTSEPPPKAGAKEVLSEDYQLRTLTLTSLASMSGCCQVVVPLGLHDKCPVSVSLIAKHGGDRFLLDTVHTMYGVLQEQASMAATVKPSKETLNQEAAEIAKEKGNQAFKEKQFQRAIGFYSEAIKLNSKNATYYSNRAAAYLEFGSFNKAEEDCTRAIDLDRKNVKAYLRRGTAREMLGYYREAVEATFRVLTPFPSSASLRFHRCCSSAPVVEDSATTASVLESTLNSNSHPWPEWVAFVDRLKSKGYISHGVSAAEENAGSDDDGAGAGGSGAGGVLYTDMNILKDACLHFARHRYDIIKLLGREEMQSLVGKGCPNLLRKGVNSAKRLRAYLGLDEGQVCSACVLRGSCDRANLTLNESEGAARTADLVRLLLLYALDPLVINGGTKYEDRKLVEVSARNLLWELTALSETIPPPDVPEPPVKVTLKKKSVSFVRDGVSSDVEMKRGDWVCSKCNFMNFSRNVRCRDCGEDGPTATSPSNVEMKKGDWICTQCNFMNFARNVRCLQCKTEGPARVPAVEIEMKKGDWNCSSCGFMNFASNVRCKRCHIERPKMEMKPGDWECPSCRFHNFRANLSCKKCNQGRPEESETPYLQTWKKPSSPLGS</sequence>
<evidence type="ECO:0000256" key="5">
    <source>
        <dbReference type="PROSITE-ProRule" id="PRU00339"/>
    </source>
</evidence>
<dbReference type="Gene3D" id="1.25.40.10">
    <property type="entry name" value="Tetratricopeptide repeat domain"/>
    <property type="match status" value="1"/>
</dbReference>
<feature type="domain" description="RanBP2-type" evidence="8">
    <location>
        <begin position="902"/>
        <end position="931"/>
    </location>
</feature>
<dbReference type="PROSITE" id="PS01358">
    <property type="entry name" value="ZF_RANBP2_1"/>
    <property type="match status" value="2"/>
</dbReference>
<keyword evidence="2 4" id="KW-0863">Zinc-finger</keyword>
<feature type="region of interest" description="Disordered" evidence="6">
    <location>
        <begin position="960"/>
        <end position="983"/>
    </location>
</feature>
<reference evidence="9" key="1">
    <citation type="submission" date="2023-03" db="EMBL/GenBank/DDBJ databases">
        <authorList>
            <person name="Julca I."/>
        </authorList>
    </citation>
    <scope>NUCLEOTIDE SEQUENCE</scope>
</reference>
<dbReference type="EMBL" id="OX459124">
    <property type="protein sequence ID" value="CAI9113682.1"/>
    <property type="molecule type" value="Genomic_DNA"/>
</dbReference>
<keyword evidence="10" id="KW-1185">Reference proteome</keyword>
<feature type="transmembrane region" description="Helical" evidence="7">
    <location>
        <begin position="6"/>
        <end position="23"/>
    </location>
</feature>
<dbReference type="Proteomes" id="UP001161247">
    <property type="component" value="Chromosome 7"/>
</dbReference>
<dbReference type="InterPro" id="IPR011990">
    <property type="entry name" value="TPR-like_helical_dom_sf"/>
</dbReference>
<keyword evidence="7" id="KW-1133">Transmembrane helix</keyword>
<keyword evidence="1" id="KW-0479">Metal-binding</keyword>
<dbReference type="InterPro" id="IPR023631">
    <property type="entry name" value="Amidase_dom"/>
</dbReference>
<dbReference type="AlphaFoldDB" id="A0AAV1E0S9"/>
<evidence type="ECO:0000256" key="6">
    <source>
        <dbReference type="SAM" id="MobiDB-lite"/>
    </source>
</evidence>
<accession>A0AAV1E0S9</accession>
<dbReference type="SUPFAM" id="SSF48452">
    <property type="entry name" value="TPR-like"/>
    <property type="match status" value="1"/>
</dbReference>
<gene>
    <name evidence="9" type="ORF">OLC1_LOCUS20642</name>
</gene>
<dbReference type="InterPro" id="IPR036928">
    <property type="entry name" value="AS_sf"/>
</dbReference>
<organism evidence="9 10">
    <name type="scientific">Oldenlandia corymbosa var. corymbosa</name>
    <dbReference type="NCBI Taxonomy" id="529605"/>
    <lineage>
        <taxon>Eukaryota</taxon>
        <taxon>Viridiplantae</taxon>
        <taxon>Streptophyta</taxon>
        <taxon>Embryophyta</taxon>
        <taxon>Tracheophyta</taxon>
        <taxon>Spermatophyta</taxon>
        <taxon>Magnoliopsida</taxon>
        <taxon>eudicotyledons</taxon>
        <taxon>Gunneridae</taxon>
        <taxon>Pentapetalae</taxon>
        <taxon>asterids</taxon>
        <taxon>lamiids</taxon>
        <taxon>Gentianales</taxon>
        <taxon>Rubiaceae</taxon>
        <taxon>Rubioideae</taxon>
        <taxon>Spermacoceae</taxon>
        <taxon>Hedyotis-Oldenlandia complex</taxon>
        <taxon>Oldenlandia</taxon>
    </lineage>
</organism>
<dbReference type="GO" id="GO:0008270">
    <property type="term" value="F:zinc ion binding"/>
    <property type="evidence" value="ECO:0007669"/>
    <property type="project" value="UniProtKB-KW"/>
</dbReference>
<dbReference type="InterPro" id="IPR036443">
    <property type="entry name" value="Znf_RanBP2_sf"/>
</dbReference>
<keyword evidence="7" id="KW-0472">Membrane</keyword>
<evidence type="ECO:0000256" key="1">
    <source>
        <dbReference type="ARBA" id="ARBA00022723"/>
    </source>
</evidence>
<dbReference type="PROSITE" id="PS50005">
    <property type="entry name" value="TPR"/>
    <property type="match status" value="2"/>
</dbReference>
<proteinExistence type="predicted"/>
<dbReference type="SUPFAM" id="SSF75304">
    <property type="entry name" value="Amidase signature (AS) enzymes"/>
    <property type="match status" value="1"/>
</dbReference>
<keyword evidence="5" id="KW-0802">TPR repeat</keyword>
<evidence type="ECO:0000259" key="8">
    <source>
        <dbReference type="PROSITE" id="PS50199"/>
    </source>
</evidence>
<feature type="repeat" description="TPR" evidence="5">
    <location>
        <begin position="473"/>
        <end position="506"/>
    </location>
</feature>
<dbReference type="PANTHER" id="PTHR46310:SF5">
    <property type="entry name" value="OUTER ENVELOPE PROTEIN 64, CHLOROPLASTIC"/>
    <property type="match status" value="1"/>
</dbReference>
<dbReference type="Pfam" id="PF01425">
    <property type="entry name" value="Amidase"/>
    <property type="match status" value="1"/>
</dbReference>
<evidence type="ECO:0000313" key="10">
    <source>
        <dbReference type="Proteomes" id="UP001161247"/>
    </source>
</evidence>
<dbReference type="InterPro" id="IPR001876">
    <property type="entry name" value="Znf_RanBP2"/>
</dbReference>
<dbReference type="SMART" id="SM00028">
    <property type="entry name" value="TPR"/>
    <property type="match status" value="3"/>
</dbReference>
<feature type="domain" description="RanBP2-type" evidence="8">
    <location>
        <begin position="863"/>
        <end position="892"/>
    </location>
</feature>
<dbReference type="PROSITE" id="PS50199">
    <property type="entry name" value="ZF_RANBP2_2"/>
    <property type="match status" value="4"/>
</dbReference>
<evidence type="ECO:0000256" key="4">
    <source>
        <dbReference type="PROSITE-ProRule" id="PRU00322"/>
    </source>
</evidence>
<dbReference type="SMART" id="SM00547">
    <property type="entry name" value="ZnF_RBZ"/>
    <property type="match status" value="4"/>
</dbReference>
<evidence type="ECO:0000256" key="3">
    <source>
        <dbReference type="ARBA" id="ARBA00022833"/>
    </source>
</evidence>
<dbReference type="PANTHER" id="PTHR46310">
    <property type="entry name" value="AMIDASE 1"/>
    <property type="match status" value="1"/>
</dbReference>
<dbReference type="InterPro" id="IPR019734">
    <property type="entry name" value="TPR_rpt"/>
</dbReference>